<evidence type="ECO:0000259" key="2">
    <source>
        <dbReference type="Pfam" id="PF13400"/>
    </source>
</evidence>
<dbReference type="Proteomes" id="UP000636793">
    <property type="component" value="Unassembled WGS sequence"/>
</dbReference>
<gene>
    <name evidence="3" type="ORF">GCM10011492_38080</name>
</gene>
<sequence>MRRLIRLLTGRRADGERGAIAVLTAFLVMFVAVGMLALTVDLGNITYNRSQLQNGADASSLALAAACAQSSTADPQCEVTDTLRALAVKNANATDQSMSILTNGKTCVGSAYNGTTSLPTCPAPADEDTTSLTKCQSWPLNLSPSSLPYVEVTTQTKMKDGSTVLPFHFAQILSGQGNGSTSETCARAAWGTVSKAPVKAPITISACQWKEETNDGANYVSTGPAYNRGGPGGGDYGYGDGETPWPTPDREIVLTLHDPTDTQSNCDWNGKQTAGGFGYIGDKDNPCSANVVDGWAHINTGADKPPCDFIGHVFEIPIFDCIISSKTPPTGPPPSTPDDVCAPTKKDSSGFNSYYHIAGYGKFYVSGVYLTGGDPGSVMPNGHASCGGSGKSGRCLMGWFLQGTIDDSITIVPPGGGNDFGIYAVLPAG</sequence>
<dbReference type="InterPro" id="IPR028087">
    <property type="entry name" value="Tad_N"/>
</dbReference>
<keyword evidence="1" id="KW-1133">Transmembrane helix</keyword>
<organism evidence="3 4">
    <name type="scientific">Flexivirga endophytica</name>
    <dbReference type="NCBI Taxonomy" id="1849103"/>
    <lineage>
        <taxon>Bacteria</taxon>
        <taxon>Bacillati</taxon>
        <taxon>Actinomycetota</taxon>
        <taxon>Actinomycetes</taxon>
        <taxon>Micrococcales</taxon>
        <taxon>Dermacoccaceae</taxon>
        <taxon>Flexivirga</taxon>
    </lineage>
</organism>
<reference evidence="3" key="1">
    <citation type="journal article" date="2014" name="Int. J. Syst. Evol. Microbiol.">
        <title>Complete genome sequence of Corynebacterium casei LMG S-19264T (=DSM 44701T), isolated from a smear-ripened cheese.</title>
        <authorList>
            <consortium name="US DOE Joint Genome Institute (JGI-PGF)"/>
            <person name="Walter F."/>
            <person name="Albersmeier A."/>
            <person name="Kalinowski J."/>
            <person name="Ruckert C."/>
        </authorList>
    </citation>
    <scope>NUCLEOTIDE SEQUENCE</scope>
    <source>
        <strain evidence="3">CGMCC 1.15085</strain>
    </source>
</reference>
<keyword evidence="1" id="KW-0472">Membrane</keyword>
<feature type="domain" description="Putative Flp pilus-assembly TadG-like N-terminal" evidence="2">
    <location>
        <begin position="18"/>
        <end position="65"/>
    </location>
</feature>
<dbReference type="EMBL" id="BMHI01000006">
    <property type="protein sequence ID" value="GGB43474.1"/>
    <property type="molecule type" value="Genomic_DNA"/>
</dbReference>
<name>A0A916THM7_9MICO</name>
<dbReference type="Pfam" id="PF13400">
    <property type="entry name" value="Tad"/>
    <property type="match status" value="1"/>
</dbReference>
<accession>A0A916THM7</accession>
<comment type="caution">
    <text evidence="3">The sequence shown here is derived from an EMBL/GenBank/DDBJ whole genome shotgun (WGS) entry which is preliminary data.</text>
</comment>
<evidence type="ECO:0000313" key="4">
    <source>
        <dbReference type="Proteomes" id="UP000636793"/>
    </source>
</evidence>
<keyword evidence="1" id="KW-0812">Transmembrane</keyword>
<feature type="transmembrane region" description="Helical" evidence="1">
    <location>
        <begin position="20"/>
        <end position="40"/>
    </location>
</feature>
<keyword evidence="4" id="KW-1185">Reference proteome</keyword>
<proteinExistence type="predicted"/>
<evidence type="ECO:0000313" key="3">
    <source>
        <dbReference type="EMBL" id="GGB43474.1"/>
    </source>
</evidence>
<evidence type="ECO:0000256" key="1">
    <source>
        <dbReference type="SAM" id="Phobius"/>
    </source>
</evidence>
<dbReference type="RefSeq" id="WP_268235977.1">
    <property type="nucleotide sequence ID" value="NZ_BMHI01000006.1"/>
</dbReference>
<protein>
    <recommendedName>
        <fullName evidence="2">Putative Flp pilus-assembly TadG-like N-terminal domain-containing protein</fullName>
    </recommendedName>
</protein>
<reference evidence="3" key="2">
    <citation type="submission" date="2020-09" db="EMBL/GenBank/DDBJ databases">
        <authorList>
            <person name="Sun Q."/>
            <person name="Zhou Y."/>
        </authorList>
    </citation>
    <scope>NUCLEOTIDE SEQUENCE</scope>
    <source>
        <strain evidence="3">CGMCC 1.15085</strain>
    </source>
</reference>
<dbReference type="AlphaFoldDB" id="A0A916THM7"/>